<evidence type="ECO:0000313" key="1">
    <source>
        <dbReference type="EMBL" id="AKE32356.1"/>
    </source>
</evidence>
<protein>
    <submittedName>
        <fullName evidence="1">ORF77</fullName>
    </submittedName>
</protein>
<accession>A0A0U1ZWA7</accession>
<dbReference type="EMBL" id="KP771703">
    <property type="protein sequence ID" value="AKE32356.1"/>
    <property type="molecule type" value="Genomic_DNA"/>
</dbReference>
<sequence>MFRRIDFYDLFSLPWTERDIDPEVSPFRAELRTTYFLCLDEIDTQIKYVILLRCTKYFHMNVPYGDYTGEKRIEIKM</sequence>
<reference evidence="1" key="2">
    <citation type="submission" date="2015-02" db="EMBL/GenBank/DDBJ databases">
        <authorList>
            <person name="Chooi Y.-H."/>
        </authorList>
    </citation>
    <scope>NUCLEOTIDE SEQUENCE</scope>
</reference>
<dbReference type="AlphaFoldDB" id="A0A0U1ZWA7"/>
<dbReference type="GeneID" id="24703094"/>
<dbReference type="RefSeq" id="YP_009154178.1">
    <property type="nucleotide sequence ID" value="NC_027415.1"/>
</dbReference>
<proteinExistence type="predicted"/>
<organism evidence="1">
    <name type="scientific">Pinus taiwanensis</name>
    <dbReference type="NCBI Taxonomy" id="261914"/>
    <lineage>
        <taxon>Eukaryota</taxon>
        <taxon>Viridiplantae</taxon>
        <taxon>Streptophyta</taxon>
        <taxon>Embryophyta</taxon>
        <taxon>Tracheophyta</taxon>
        <taxon>Spermatophyta</taxon>
        <taxon>Pinopsida</taxon>
        <taxon>Pinidae</taxon>
        <taxon>Conifers I</taxon>
        <taxon>Pinales</taxon>
        <taxon>Pinaceae</taxon>
        <taxon>Pinus</taxon>
        <taxon>Pinus subgen. Pinus</taxon>
    </lineage>
</organism>
<geneLocation type="chloroplast" evidence="1"/>
<name>A0A0U1ZWA7_9CONI</name>
<reference evidence="1" key="1">
    <citation type="journal article" date="2015" name="Mitochondrial DNA">
        <title>The complete chloroplast genome of the Taiwan red pine Pinus taiwanensis (Pinaceae).</title>
        <authorList>
            <person name="Fang M.F."/>
            <person name="Wang Y.J."/>
            <person name="Zu Y.M."/>
            <person name="Dong W.L."/>
            <person name="Wang R.N."/>
            <person name="Deng T.T."/>
            <person name="Li Z.H."/>
        </authorList>
    </citation>
    <scope>NUCLEOTIDE SEQUENCE</scope>
</reference>
<keyword evidence="1" id="KW-0150">Chloroplast</keyword>
<keyword evidence="1" id="KW-0934">Plastid</keyword>